<name>A0A345IKZ7_9DEIO</name>
<geneLocation type="plasmid" evidence="2">
    <name>pdrda</name>
</geneLocation>
<dbReference type="EMBL" id="CP031159">
    <property type="protein sequence ID" value="AXH00370.1"/>
    <property type="molecule type" value="Genomic_DNA"/>
</dbReference>
<gene>
    <name evidence="1" type="ORF">DVJ83_14435</name>
</gene>
<dbReference type="STRING" id="1288484.GCA_000348665_03139"/>
<evidence type="ECO:0000313" key="1">
    <source>
        <dbReference type="EMBL" id="AXH00370.1"/>
    </source>
</evidence>
<dbReference type="PANTHER" id="PTHR12526">
    <property type="entry name" value="GLYCOSYLTRANSFERASE"/>
    <property type="match status" value="1"/>
</dbReference>
<organism evidence="1 2">
    <name type="scientific">Deinococcus wulumuqiensis</name>
    <dbReference type="NCBI Taxonomy" id="980427"/>
    <lineage>
        <taxon>Bacteria</taxon>
        <taxon>Thermotogati</taxon>
        <taxon>Deinococcota</taxon>
        <taxon>Deinococci</taxon>
        <taxon>Deinococcales</taxon>
        <taxon>Deinococcaceae</taxon>
        <taxon>Deinococcus</taxon>
    </lineage>
</organism>
<dbReference type="CDD" id="cd04950">
    <property type="entry name" value="GT4_TuaH-like"/>
    <property type="match status" value="1"/>
</dbReference>
<keyword evidence="1" id="KW-0808">Transferase</keyword>
<dbReference type="Pfam" id="PF13692">
    <property type="entry name" value="Glyco_trans_1_4"/>
    <property type="match status" value="1"/>
</dbReference>
<dbReference type="KEGG" id="dwu:DVJ83_14435"/>
<reference evidence="1 2" key="1">
    <citation type="submission" date="2018-07" db="EMBL/GenBank/DDBJ databases">
        <title>Complete Genome and Methylome Analysis of Deinococcus wulumuqiensis NEB 479.</title>
        <authorList>
            <person name="Fomenkov A."/>
            <person name="Luyten Y."/>
            <person name="Vincze T."/>
            <person name="Anton B.P."/>
            <person name="Clark T."/>
            <person name="Roberts R.J."/>
            <person name="Morgan R.D."/>
        </authorList>
    </citation>
    <scope>NUCLEOTIDE SEQUENCE [LARGE SCALE GENOMIC DNA]</scope>
    <source>
        <strain evidence="1 2">NEB 479</strain>
        <plasmid evidence="2">Plasmid pdrda</plasmid>
    </source>
</reference>
<dbReference type="GO" id="GO:0016740">
    <property type="term" value="F:transferase activity"/>
    <property type="evidence" value="ECO:0007669"/>
    <property type="project" value="UniProtKB-KW"/>
</dbReference>
<dbReference type="Proteomes" id="UP000253744">
    <property type="component" value="Plasmid pDrdA"/>
</dbReference>
<protein>
    <submittedName>
        <fullName evidence="1">Glycosyltransferase family 1 protein</fullName>
    </submittedName>
</protein>
<accession>A0A345IKZ7</accession>
<proteinExistence type="predicted"/>
<keyword evidence="1" id="KW-0614">Plasmid</keyword>
<dbReference type="Gene3D" id="3.40.50.2000">
    <property type="entry name" value="Glycogen Phosphorylase B"/>
    <property type="match status" value="1"/>
</dbReference>
<dbReference type="SUPFAM" id="SSF53756">
    <property type="entry name" value="UDP-Glycosyltransferase/glycogen phosphorylase"/>
    <property type="match status" value="1"/>
</dbReference>
<evidence type="ECO:0000313" key="2">
    <source>
        <dbReference type="Proteomes" id="UP000253744"/>
    </source>
</evidence>
<dbReference type="AlphaFoldDB" id="A0A345IKZ7"/>
<sequence>MRSPRCRGCDRCLTTSRRPTMPATSLTPPPALLVLSHLRWNFVFQRPQHLMVRAARDRAVYYIEEPLFGEWPDRLECQRDPSGVMVCTPHIEIGHSPAESQARTARLLADLVKREGLTEYDLWVYTPMELPVAARLSPRVTIYDCMDELANFKGAPPELRERERQLFAQADVVFTGGHRLYEAKCLQHPNVHPFPSSVEVEHFAQARQGLSDPADQRELPRPRLGFYGVIDERFDTALIGELARRRPEWQIVLLGPVVKIDPQELPQAPNLHYVGQKTYAELPQYLAHWDVALLPFALNPSTEFISPTKTPEYLAAGVPVVSTGIRDVIRPYGEEEMVRIADGVDAFEAACAAALTEAGTAQAAERQARADRYLAGLSWDRTWQDMQFQIEATQNANLPESADD</sequence>
<dbReference type="PANTHER" id="PTHR12526:SF630">
    <property type="entry name" value="GLYCOSYLTRANSFERASE"/>
    <property type="match status" value="1"/>
</dbReference>